<dbReference type="PANTHER" id="PTHR43155">
    <property type="entry name" value="CYCLIC DI-GMP PHOSPHODIESTERASE PA4108-RELATED"/>
    <property type="match status" value="1"/>
</dbReference>
<dbReference type="NCBIfam" id="TIGR00229">
    <property type="entry name" value="sensory_box"/>
    <property type="match status" value="1"/>
</dbReference>
<dbReference type="EMBL" id="CP046400">
    <property type="protein sequence ID" value="QGY40204.1"/>
    <property type="molecule type" value="Genomic_DNA"/>
</dbReference>
<dbReference type="Pfam" id="PF13487">
    <property type="entry name" value="HD_5"/>
    <property type="match status" value="1"/>
</dbReference>
<dbReference type="SUPFAM" id="SSF55785">
    <property type="entry name" value="PYP-like sensor domain (PAS domain)"/>
    <property type="match status" value="1"/>
</dbReference>
<dbReference type="CDD" id="cd00130">
    <property type="entry name" value="PAS"/>
    <property type="match status" value="1"/>
</dbReference>
<evidence type="ECO:0000259" key="3">
    <source>
        <dbReference type="PROSITE" id="PS51832"/>
    </source>
</evidence>
<dbReference type="KEGG" id="psel:GM415_08710"/>
<feature type="domain" description="HD-GYP" evidence="3">
    <location>
        <begin position="499"/>
        <end position="693"/>
    </location>
</feature>
<dbReference type="InterPro" id="IPR035965">
    <property type="entry name" value="PAS-like_dom_sf"/>
</dbReference>
<dbReference type="Gene3D" id="3.30.450.20">
    <property type="entry name" value="PAS domain"/>
    <property type="match status" value="1"/>
</dbReference>
<dbReference type="RefSeq" id="WP_158947427.1">
    <property type="nucleotide sequence ID" value="NZ_CP046400.1"/>
</dbReference>
<keyword evidence="1" id="KW-0812">Transmembrane</keyword>
<dbReference type="InterPro" id="IPR013656">
    <property type="entry name" value="PAS_4"/>
</dbReference>
<dbReference type="AlphaFoldDB" id="A0A6I6JRH7"/>
<reference evidence="4 5" key="1">
    <citation type="submission" date="2019-11" db="EMBL/GenBank/DDBJ databases">
        <authorList>
            <person name="Zheng R.K."/>
            <person name="Sun C.M."/>
        </authorList>
    </citation>
    <scope>NUCLEOTIDE SEQUENCE [LARGE SCALE GENOMIC DNA]</scope>
    <source>
        <strain evidence="4 5">SRB007</strain>
    </source>
</reference>
<accession>A0A6I6JRH7</accession>
<keyword evidence="1" id="KW-1133">Transmembrane helix</keyword>
<keyword evidence="5" id="KW-1185">Reference proteome</keyword>
<dbReference type="InterPro" id="IPR037522">
    <property type="entry name" value="HD_GYP_dom"/>
</dbReference>
<keyword evidence="1" id="KW-0472">Membrane</keyword>
<feature type="transmembrane region" description="Helical" evidence="1">
    <location>
        <begin position="23"/>
        <end position="41"/>
    </location>
</feature>
<evidence type="ECO:0000313" key="4">
    <source>
        <dbReference type="EMBL" id="QGY40204.1"/>
    </source>
</evidence>
<dbReference type="SMART" id="SM00091">
    <property type="entry name" value="PAS"/>
    <property type="match status" value="1"/>
</dbReference>
<dbReference type="CDD" id="cd00077">
    <property type="entry name" value="HDc"/>
    <property type="match status" value="1"/>
</dbReference>
<protein>
    <submittedName>
        <fullName evidence="4">PAS domain-containing protein</fullName>
    </submittedName>
</protein>
<evidence type="ECO:0000313" key="5">
    <source>
        <dbReference type="Proteomes" id="UP000428328"/>
    </source>
</evidence>
<feature type="transmembrane region" description="Helical" evidence="1">
    <location>
        <begin position="333"/>
        <end position="355"/>
    </location>
</feature>
<dbReference type="InterPro" id="IPR003607">
    <property type="entry name" value="HD/PDEase_dom"/>
</dbReference>
<organism evidence="4 5">
    <name type="scientific">Pseudodesulfovibrio cashew</name>
    <dbReference type="NCBI Taxonomy" id="2678688"/>
    <lineage>
        <taxon>Bacteria</taxon>
        <taxon>Pseudomonadati</taxon>
        <taxon>Thermodesulfobacteriota</taxon>
        <taxon>Desulfovibrionia</taxon>
        <taxon>Desulfovibrionales</taxon>
        <taxon>Desulfovibrionaceae</taxon>
    </lineage>
</organism>
<dbReference type="PROSITE" id="PS50112">
    <property type="entry name" value="PAS"/>
    <property type="match status" value="1"/>
</dbReference>
<dbReference type="PROSITE" id="PS51832">
    <property type="entry name" value="HD_GYP"/>
    <property type="match status" value="1"/>
</dbReference>
<dbReference type="InterPro" id="IPR000014">
    <property type="entry name" value="PAS"/>
</dbReference>
<feature type="domain" description="PAS" evidence="2">
    <location>
        <begin position="376"/>
        <end position="421"/>
    </location>
</feature>
<evidence type="ECO:0000259" key="2">
    <source>
        <dbReference type="PROSITE" id="PS50112"/>
    </source>
</evidence>
<dbReference type="SUPFAM" id="SSF109604">
    <property type="entry name" value="HD-domain/PDEase-like"/>
    <property type="match status" value="1"/>
</dbReference>
<dbReference type="Proteomes" id="UP000428328">
    <property type="component" value="Chromosome"/>
</dbReference>
<dbReference type="Pfam" id="PF08448">
    <property type="entry name" value="PAS_4"/>
    <property type="match status" value="1"/>
</dbReference>
<dbReference type="Gene3D" id="1.10.3210.10">
    <property type="entry name" value="Hypothetical protein af1432"/>
    <property type="match status" value="1"/>
</dbReference>
<sequence>MTKRNDTVGVPRGIGGSNQKVKITVVLVFVLLFSAGVLFLANKAVKEKERVTLDHQEKRLGLLADSRARMVEAWLKNLSHQGDRLIKSDLFRLYAAEVDSVEGDLAGIFGAAATDGGDGDLPGVDLAAQLPMMQNMLREFSDYSGFVKARILNRKGQAYIATDGYLPPLNDGQLKQARAAVEQGSPRFSPLRRTPKGIEMDVYVPVYSPEAQAGDDKPVGALMMTRQVSGEITDLLANSSLSAKGDQTRMMQRDDDRFFEVAPWTVEGFSPVTAELSPDERGNIPFGPRTSLSDMGRVVFSEGVRVAGPEWWIVQEVDGMDAMAPILAFNNTVYLLAGLGIVTALLAAGLAWWVLTGVQSRRVAEEFRSLANQIDDQKRFIDSINANVDEFITLKDTEGKFTYVNDAFAEAVGRDKEELIGMDVEAVFGFDTAKRLTAQDDIVYREGRKVTINEAVYLRSSKRQFQISKSQYCDQSNTCIGIVEVYRDMTEFVAAQERNKRLAQRAVEALASTIEAADPYLGGHTKLLAGLSSEVARLMRLPDAEVVEIETAANLSQIGKMFVPNEILTKPGKLDAEEMKVMEGHVEHAHRILKDIDIDEGVLTAIYQMSEHMDGSGYPRHLSGEEIIPPARILCALNAFCAMIRPRSYRGAKSAEEALDILSSENAKFDPAVVAALAEVLRTPSAERLLAGKA</sequence>
<gene>
    <name evidence="4" type="ORF">GM415_08710</name>
</gene>
<dbReference type="PANTHER" id="PTHR43155:SF2">
    <property type="entry name" value="CYCLIC DI-GMP PHOSPHODIESTERASE PA4108"/>
    <property type="match status" value="1"/>
</dbReference>
<name>A0A6I6JRH7_9BACT</name>
<proteinExistence type="predicted"/>
<evidence type="ECO:0000256" key="1">
    <source>
        <dbReference type="SAM" id="Phobius"/>
    </source>
</evidence>